<sequence length="72" mass="7995">MKDLQILKEGALSIQVCTNAKTKKVIERLANQASLCGTTNGWGLDEKESKRLGQAKVKCANDKTRTHYILYA</sequence>
<organism evidence="2">
    <name type="scientific">viral metagenome</name>
    <dbReference type="NCBI Taxonomy" id="1070528"/>
    <lineage>
        <taxon>unclassified sequences</taxon>
        <taxon>metagenomes</taxon>
        <taxon>organismal metagenomes</taxon>
    </lineage>
</organism>
<reference evidence="2" key="1">
    <citation type="submission" date="2020-03" db="EMBL/GenBank/DDBJ databases">
        <title>The deep terrestrial virosphere.</title>
        <authorList>
            <person name="Holmfeldt K."/>
            <person name="Nilsson E."/>
            <person name="Simone D."/>
            <person name="Lopez-Fernandez M."/>
            <person name="Wu X."/>
            <person name="de Brujin I."/>
            <person name="Lundin D."/>
            <person name="Andersson A."/>
            <person name="Bertilsson S."/>
            <person name="Dopson M."/>
        </authorList>
    </citation>
    <scope>NUCLEOTIDE SEQUENCE</scope>
    <source>
        <strain evidence="2">MM415A06991</strain>
        <strain evidence="1">MM415B00619</strain>
    </source>
</reference>
<dbReference type="AlphaFoldDB" id="A0A6M3JEQ0"/>
<evidence type="ECO:0000313" key="2">
    <source>
        <dbReference type="EMBL" id="QJA68363.1"/>
    </source>
</evidence>
<evidence type="ECO:0000313" key="1">
    <source>
        <dbReference type="EMBL" id="QJA63567.1"/>
    </source>
</evidence>
<gene>
    <name evidence="2" type="ORF">MM415A06991_0007</name>
    <name evidence="1" type="ORF">MM415B00619_0046</name>
</gene>
<dbReference type="EMBL" id="MT141499">
    <property type="protein sequence ID" value="QJA63567.1"/>
    <property type="molecule type" value="Genomic_DNA"/>
</dbReference>
<accession>A0A6M3JEQ0</accession>
<protein>
    <submittedName>
        <fullName evidence="2">Uncharacterized protein</fullName>
    </submittedName>
</protein>
<dbReference type="EMBL" id="MT141610">
    <property type="protein sequence ID" value="QJA68363.1"/>
    <property type="molecule type" value="Genomic_DNA"/>
</dbReference>
<proteinExistence type="predicted"/>
<name>A0A6M3JEQ0_9ZZZZ</name>